<organism evidence="1 2">
    <name type="scientific">Brotocaccenecus cirricatena</name>
    <dbReference type="NCBI Taxonomy" id="3064195"/>
    <lineage>
        <taxon>Bacteria</taxon>
        <taxon>Bacillati</taxon>
        <taxon>Bacillota</taxon>
        <taxon>Clostridia</taxon>
        <taxon>Eubacteriales</taxon>
        <taxon>Oscillospiraceae</taxon>
        <taxon>Brotocaccenecus</taxon>
    </lineage>
</organism>
<proteinExistence type="predicted"/>
<sequence>MSQRLTAKLGGIIILEQSDSNEITRLTVHESAGKVFSQFLFDCNTEQEAKTACRIAEKMLKTPVWLLKNRDDIESAKLCRKTLETYLESSASQ</sequence>
<dbReference type="RefSeq" id="WP_302930241.1">
    <property type="nucleotide sequence ID" value="NZ_JAJEPW010000111.1"/>
</dbReference>
<name>A0AAE3AHA6_9FIRM</name>
<protein>
    <submittedName>
        <fullName evidence="1">Uncharacterized protein</fullName>
    </submittedName>
</protein>
<comment type="caution">
    <text evidence="1">The sequence shown here is derived from an EMBL/GenBank/DDBJ whole genome shotgun (WGS) entry which is preliminary data.</text>
</comment>
<dbReference type="AlphaFoldDB" id="A0AAE3AHA6"/>
<reference evidence="1" key="1">
    <citation type="submission" date="2021-10" db="EMBL/GenBank/DDBJ databases">
        <title>Anaerobic single-cell dispensing facilitates the cultivation of human gut bacteria.</title>
        <authorList>
            <person name="Afrizal A."/>
        </authorList>
    </citation>
    <scope>NUCLEOTIDE SEQUENCE</scope>
    <source>
        <strain evidence="1">CLA-AA-H272</strain>
    </source>
</reference>
<dbReference type="EMBL" id="JAJEPW010000111">
    <property type="protein sequence ID" value="MCC2131128.1"/>
    <property type="molecule type" value="Genomic_DNA"/>
</dbReference>
<evidence type="ECO:0000313" key="2">
    <source>
        <dbReference type="Proteomes" id="UP001199319"/>
    </source>
</evidence>
<evidence type="ECO:0000313" key="1">
    <source>
        <dbReference type="EMBL" id="MCC2131128.1"/>
    </source>
</evidence>
<dbReference type="Proteomes" id="UP001199319">
    <property type="component" value="Unassembled WGS sequence"/>
</dbReference>
<keyword evidence="2" id="KW-1185">Reference proteome</keyword>
<gene>
    <name evidence="1" type="ORF">LKD37_16785</name>
</gene>
<accession>A0AAE3AHA6</accession>